<reference evidence="6" key="1">
    <citation type="submission" date="2018-10" db="EMBL/GenBank/DDBJ databases">
        <authorList>
            <person name="Cui G."/>
            <person name="Zhang H."/>
            <person name="Huang L."/>
        </authorList>
    </citation>
    <scope>NUCLEOTIDE SEQUENCE</scope>
    <source>
        <tissue evidence="6">Root</tissue>
    </source>
</reference>
<dbReference type="SFLD" id="SFLDS00005">
    <property type="entry name" value="Isoprenoid_Synthase_Type_I"/>
    <property type="match status" value="1"/>
</dbReference>
<dbReference type="FunFam" id="1.10.600.10:FF:000007">
    <property type="entry name" value="Isoprene synthase, chloroplastic"/>
    <property type="match status" value="1"/>
</dbReference>
<dbReference type="SFLD" id="SFLDG01019">
    <property type="entry name" value="Terpene_Cyclase_Like_1_C_Termi"/>
    <property type="match status" value="1"/>
</dbReference>
<dbReference type="Gene3D" id="1.10.600.10">
    <property type="entry name" value="Farnesyl Diphosphate Synthase"/>
    <property type="match status" value="1"/>
</dbReference>
<dbReference type="SUPFAM" id="SSF48239">
    <property type="entry name" value="Terpenoid cyclases/Protein prenyltransferases"/>
    <property type="match status" value="1"/>
</dbReference>
<dbReference type="SFLD" id="SFLDG01604">
    <property type="entry name" value="Terpene_Cyclase_Like_1_C_Termi"/>
    <property type="match status" value="1"/>
</dbReference>
<evidence type="ECO:0000256" key="3">
    <source>
        <dbReference type="ARBA" id="ARBA00022842"/>
    </source>
</evidence>
<dbReference type="SFLD" id="SFLDG01014">
    <property type="entry name" value="Terpene_Cyclase_Like_1_N-term"/>
    <property type="match status" value="1"/>
</dbReference>
<dbReference type="EMBL" id="MK035065">
    <property type="protein sequence ID" value="QEY10190.1"/>
    <property type="molecule type" value="mRNA"/>
</dbReference>
<dbReference type="GO" id="GO:0016102">
    <property type="term" value="P:diterpenoid biosynthetic process"/>
    <property type="evidence" value="ECO:0007669"/>
    <property type="project" value="InterPro"/>
</dbReference>
<dbReference type="InterPro" id="IPR008949">
    <property type="entry name" value="Isoprenoid_synthase_dom_sf"/>
</dbReference>
<feature type="domain" description="Terpene synthase N-terminal" evidence="4">
    <location>
        <begin position="56"/>
        <end position="229"/>
    </location>
</feature>
<name>A0A6B7LYZ7_9LAMI</name>
<dbReference type="GO" id="GO:0000287">
    <property type="term" value="F:magnesium ion binding"/>
    <property type="evidence" value="ECO:0007669"/>
    <property type="project" value="InterPro"/>
</dbReference>
<sequence length="590" mass="69629">MCSNIIPMYTPIILYKPSKLHCVKIILPSTLRSRTLIRCNLNMNVRRSGNYKPSLWDFDYIQSLRTNEYTEEKYSRRASELTMQVKKMLDKEMDVVQQLELIDDLQRLGISYHFNNKIDKILNRIYVEHKMRRNEDDLYSTALEFRILRQHGFKVSQEVFDIFKNEEGDFKQSLGDNAHGLLQLYEASFLLTEGEDSLEIAREFATMKLHHLLHLHQVDQHLSLLIPRALELPLHWRAERPNARWFIDAYETRPDMNPTLLQLAKLDFNILQATHQQELTHVSRWWKQTWLAETLPFARDRVVECYLWTIGGLFQPQYEYSRRGYSRIMVTKLNLLITVMDDIFDAYATLDELLLFNNVIQRWDVEAMDELPRYMQMCFLALNNFINEMAYDFLKEQGFLIIPHLRKSWADLCTAYTQEANWYSTGHTPTLEEYMKNAWISTSAPVILSHAFFLITNPIQEHAVQTLYNYHNIVQYSAMLLRLANDLGTSPDEMNRGDVPKSVQCYMKENNAGIEEAREYVKSMIYETWKKMNKERVSQSPFSQEFITSAVNLGRISQYMYQHGDDHGIQNDPQVKNRISTLMFEPINNV</sequence>
<dbReference type="InterPro" id="IPR005630">
    <property type="entry name" value="Terpene_synthase_metal-bd"/>
</dbReference>
<dbReference type="SUPFAM" id="SSF48576">
    <property type="entry name" value="Terpenoid synthases"/>
    <property type="match status" value="1"/>
</dbReference>
<gene>
    <name evidence="6" type="primary">TPS6</name>
</gene>
<evidence type="ECO:0000313" key="6">
    <source>
        <dbReference type="EMBL" id="QEY10190.1"/>
    </source>
</evidence>
<evidence type="ECO:0000256" key="1">
    <source>
        <dbReference type="ARBA" id="ARBA00001946"/>
    </source>
</evidence>
<dbReference type="PANTHER" id="PTHR31225">
    <property type="entry name" value="OS04G0344100 PROTEIN-RELATED"/>
    <property type="match status" value="1"/>
</dbReference>
<dbReference type="FunFam" id="1.50.10.130:FF:000001">
    <property type="entry name" value="Isoprene synthase, chloroplastic"/>
    <property type="match status" value="1"/>
</dbReference>
<evidence type="ECO:0000256" key="2">
    <source>
        <dbReference type="ARBA" id="ARBA00022723"/>
    </source>
</evidence>
<dbReference type="PANTHER" id="PTHR31225:SF9">
    <property type="entry name" value="TERPENE SYNTHASE 10"/>
    <property type="match status" value="1"/>
</dbReference>
<comment type="cofactor">
    <cofactor evidence="1">
        <name>Mg(2+)</name>
        <dbReference type="ChEBI" id="CHEBI:18420"/>
    </cofactor>
</comment>
<accession>A0A6B7LYZ7</accession>
<protein>
    <submittedName>
        <fullName evidence="6">Terpene synthase 6</fullName>
    </submittedName>
</protein>
<dbReference type="InterPro" id="IPR050148">
    <property type="entry name" value="Terpene_synthase-like"/>
</dbReference>
<evidence type="ECO:0000259" key="4">
    <source>
        <dbReference type="Pfam" id="PF01397"/>
    </source>
</evidence>
<proteinExistence type="evidence at transcript level"/>
<dbReference type="Pfam" id="PF01397">
    <property type="entry name" value="Terpene_synth"/>
    <property type="match status" value="1"/>
</dbReference>
<evidence type="ECO:0000259" key="5">
    <source>
        <dbReference type="Pfam" id="PF03936"/>
    </source>
</evidence>
<keyword evidence="3" id="KW-0460">Magnesium</keyword>
<dbReference type="InterPro" id="IPR001906">
    <property type="entry name" value="Terpene_synth_N"/>
</dbReference>
<dbReference type="GO" id="GO:0010333">
    <property type="term" value="F:terpene synthase activity"/>
    <property type="evidence" value="ECO:0007669"/>
    <property type="project" value="InterPro"/>
</dbReference>
<keyword evidence="2" id="KW-0479">Metal-binding</keyword>
<dbReference type="InterPro" id="IPR008930">
    <property type="entry name" value="Terpenoid_cyclase/PrenylTrfase"/>
</dbReference>
<dbReference type="AlphaFoldDB" id="A0A6B7LYZ7"/>
<dbReference type="InterPro" id="IPR044814">
    <property type="entry name" value="Terpene_cyclase_plant_C1"/>
</dbReference>
<dbReference type="Pfam" id="PF03936">
    <property type="entry name" value="Terpene_synth_C"/>
    <property type="match status" value="1"/>
</dbReference>
<feature type="domain" description="Terpene synthase metal-binding" evidence="5">
    <location>
        <begin position="289"/>
        <end position="531"/>
    </location>
</feature>
<dbReference type="Gene3D" id="1.50.10.130">
    <property type="entry name" value="Terpene synthase, N-terminal domain"/>
    <property type="match status" value="1"/>
</dbReference>
<organism evidence="6">
    <name type="scientific">Scutellaria barbata</name>
    <dbReference type="NCBI Taxonomy" id="396367"/>
    <lineage>
        <taxon>Eukaryota</taxon>
        <taxon>Viridiplantae</taxon>
        <taxon>Streptophyta</taxon>
        <taxon>Embryophyta</taxon>
        <taxon>Tracheophyta</taxon>
        <taxon>Spermatophyta</taxon>
        <taxon>Magnoliopsida</taxon>
        <taxon>eudicotyledons</taxon>
        <taxon>Gunneridae</taxon>
        <taxon>Pentapetalae</taxon>
        <taxon>asterids</taxon>
        <taxon>lamiids</taxon>
        <taxon>Lamiales</taxon>
        <taxon>Lamiaceae</taxon>
        <taxon>Scutellarioideae</taxon>
        <taxon>Scutellaria</taxon>
    </lineage>
</organism>
<dbReference type="CDD" id="cd00684">
    <property type="entry name" value="Terpene_cyclase_plant_C1"/>
    <property type="match status" value="1"/>
</dbReference>
<dbReference type="InterPro" id="IPR034741">
    <property type="entry name" value="Terpene_cyclase-like_1_C"/>
</dbReference>
<dbReference type="InterPro" id="IPR036965">
    <property type="entry name" value="Terpene_synth_N_sf"/>
</dbReference>